<name>A0AAU9K2C8_9CILI</name>
<gene>
    <name evidence="2" type="ORF">BSTOLATCC_MIC52423</name>
</gene>
<proteinExistence type="predicted"/>
<evidence type="ECO:0000313" key="2">
    <source>
        <dbReference type="EMBL" id="CAG9331017.1"/>
    </source>
</evidence>
<evidence type="ECO:0000313" key="3">
    <source>
        <dbReference type="Proteomes" id="UP001162131"/>
    </source>
</evidence>
<reference evidence="2" key="1">
    <citation type="submission" date="2021-09" db="EMBL/GenBank/DDBJ databases">
        <authorList>
            <consortium name="AG Swart"/>
            <person name="Singh M."/>
            <person name="Singh A."/>
            <person name="Seah K."/>
            <person name="Emmerich C."/>
        </authorList>
    </citation>
    <scope>NUCLEOTIDE SEQUENCE</scope>
    <source>
        <strain evidence="2">ATCC30299</strain>
    </source>
</reference>
<comment type="caution">
    <text evidence="2">The sequence shown here is derived from an EMBL/GenBank/DDBJ whole genome shotgun (WGS) entry which is preliminary data.</text>
</comment>
<dbReference type="Proteomes" id="UP001162131">
    <property type="component" value="Unassembled WGS sequence"/>
</dbReference>
<evidence type="ECO:0008006" key="4">
    <source>
        <dbReference type="Google" id="ProtNLM"/>
    </source>
</evidence>
<feature type="region of interest" description="Disordered" evidence="1">
    <location>
        <begin position="263"/>
        <end position="320"/>
    </location>
</feature>
<keyword evidence="3" id="KW-1185">Reference proteome</keyword>
<accession>A0AAU9K2C8</accession>
<organism evidence="2 3">
    <name type="scientific">Blepharisma stoltei</name>
    <dbReference type="NCBI Taxonomy" id="1481888"/>
    <lineage>
        <taxon>Eukaryota</taxon>
        <taxon>Sar</taxon>
        <taxon>Alveolata</taxon>
        <taxon>Ciliophora</taxon>
        <taxon>Postciliodesmatophora</taxon>
        <taxon>Heterotrichea</taxon>
        <taxon>Heterotrichida</taxon>
        <taxon>Blepharismidae</taxon>
        <taxon>Blepharisma</taxon>
    </lineage>
</organism>
<dbReference type="AlphaFoldDB" id="A0AAU9K2C8"/>
<evidence type="ECO:0000256" key="1">
    <source>
        <dbReference type="SAM" id="MobiDB-lite"/>
    </source>
</evidence>
<dbReference type="EMBL" id="CAJZBQ010000052">
    <property type="protein sequence ID" value="CAG9331017.1"/>
    <property type="molecule type" value="Genomic_DNA"/>
</dbReference>
<protein>
    <recommendedName>
        <fullName evidence="4">B box-type domain-containing protein</fullName>
    </recommendedName>
</protein>
<sequence>MDIWPCKFSVCKEHVEFICSTCSPVIYLCPRHISTHQQETGHASLPMYTEPNQLCRTEVLNFLNKRLEALTSLETLIEEKIFFEMKKIHESFDTTLKNLRIVQDEYRRLAHKVNRINKIPCVGSTKIQDFLRYPPGLTLQNFENIFIEEAPHGNEIKGDLYSLSCKLCLMSIDFNAKLFTVLGADPEMNIERENKIKSHFLELNNLIEVFKGNFKKKMPKYEVHISALQTAEVHSSSEAHSPSDVTPLRKTYKEDLKAVLARSTNSAPNLSNTGSTASSVPSLGTSSEAQSTISDATTESAYSPYTTLSASPYSTISDHK</sequence>